<evidence type="ECO:0000256" key="7">
    <source>
        <dbReference type="ARBA" id="ARBA00048062"/>
    </source>
</evidence>
<organism evidence="9 10">
    <name type="scientific">Alloalcanivorax xenomutans</name>
    <dbReference type="NCBI Taxonomy" id="1094342"/>
    <lineage>
        <taxon>Bacteria</taxon>
        <taxon>Pseudomonadati</taxon>
        <taxon>Pseudomonadota</taxon>
        <taxon>Gammaproteobacteria</taxon>
        <taxon>Oceanospirillales</taxon>
        <taxon>Alcanivoracaceae</taxon>
        <taxon>Alloalcanivorax</taxon>
    </lineage>
</organism>
<dbReference type="SUPFAM" id="SSF54637">
    <property type="entry name" value="Thioesterase/thiol ester dehydrase-isomerase"/>
    <property type="match status" value="1"/>
</dbReference>
<evidence type="ECO:0000256" key="1">
    <source>
        <dbReference type="ARBA" id="ARBA00022801"/>
    </source>
</evidence>
<evidence type="ECO:0000259" key="8">
    <source>
        <dbReference type="Pfam" id="PF03061"/>
    </source>
</evidence>
<feature type="domain" description="Thioesterase" evidence="8">
    <location>
        <begin position="47"/>
        <end position="115"/>
    </location>
</feature>
<comment type="catalytic activity">
    <reaction evidence="2">
        <text>a fatty acyl-CoA + H2O = a fatty acid + CoA + H(+)</text>
        <dbReference type="Rhea" id="RHEA:16781"/>
        <dbReference type="ChEBI" id="CHEBI:15377"/>
        <dbReference type="ChEBI" id="CHEBI:15378"/>
        <dbReference type="ChEBI" id="CHEBI:28868"/>
        <dbReference type="ChEBI" id="CHEBI:57287"/>
        <dbReference type="ChEBI" id="CHEBI:77636"/>
        <dbReference type="EC" id="3.1.2.20"/>
    </reaction>
</comment>
<proteinExistence type="inferred from homology"/>
<evidence type="ECO:0000313" key="10">
    <source>
        <dbReference type="Proteomes" id="UP001107961"/>
    </source>
</evidence>
<dbReference type="GO" id="GO:0047617">
    <property type="term" value="F:fatty acyl-CoA hydrolase activity"/>
    <property type="evidence" value="ECO:0007669"/>
    <property type="project" value="UniProtKB-EC"/>
</dbReference>
<evidence type="ECO:0000256" key="3">
    <source>
        <dbReference type="ARBA" id="ARBA00036002"/>
    </source>
</evidence>
<dbReference type="Proteomes" id="UP001107961">
    <property type="component" value="Unassembled WGS sequence"/>
</dbReference>
<dbReference type="RefSeq" id="WP_063139514.1">
    <property type="nucleotide sequence ID" value="NZ_CBDDTQ010000005.1"/>
</dbReference>
<dbReference type="NCBIfam" id="TIGR00369">
    <property type="entry name" value="unchar_dom_1"/>
    <property type="match status" value="1"/>
</dbReference>
<evidence type="ECO:0000256" key="4">
    <source>
        <dbReference type="ARBA" id="ARBA00038381"/>
    </source>
</evidence>
<evidence type="ECO:0000256" key="6">
    <source>
        <dbReference type="ARBA" id="ARBA00040062"/>
    </source>
</evidence>
<dbReference type="EMBL" id="JAJVKT010000008">
    <property type="protein sequence ID" value="MCE7508619.1"/>
    <property type="molecule type" value="Genomic_DNA"/>
</dbReference>
<keyword evidence="1" id="KW-0378">Hydrolase</keyword>
<dbReference type="InterPro" id="IPR029069">
    <property type="entry name" value="HotDog_dom_sf"/>
</dbReference>
<comment type="similarity">
    <text evidence="4">Belongs to the YigI thioesterase family.</text>
</comment>
<dbReference type="GeneID" id="94686958"/>
<gene>
    <name evidence="9" type="ORF">LZG35_08215</name>
</gene>
<dbReference type="KEGG" id="axe:P40_11555"/>
<evidence type="ECO:0000256" key="5">
    <source>
        <dbReference type="ARBA" id="ARBA00038894"/>
    </source>
</evidence>
<dbReference type="AlphaFoldDB" id="A0A9Q3ZFW7"/>
<comment type="catalytic activity">
    <reaction evidence="7">
        <text>a medium-chain fatty acyl-CoA + H2O = a medium-chain fatty acid + CoA + H(+)</text>
        <dbReference type="Rhea" id="RHEA:68184"/>
        <dbReference type="ChEBI" id="CHEBI:15377"/>
        <dbReference type="ChEBI" id="CHEBI:15378"/>
        <dbReference type="ChEBI" id="CHEBI:57287"/>
        <dbReference type="ChEBI" id="CHEBI:59558"/>
        <dbReference type="ChEBI" id="CHEBI:90546"/>
    </reaction>
</comment>
<comment type="catalytic activity">
    <reaction evidence="3">
        <text>a long-chain fatty acyl-CoA + H2O = a long-chain fatty acid + CoA + H(+)</text>
        <dbReference type="Rhea" id="RHEA:67680"/>
        <dbReference type="ChEBI" id="CHEBI:15377"/>
        <dbReference type="ChEBI" id="CHEBI:15378"/>
        <dbReference type="ChEBI" id="CHEBI:57287"/>
        <dbReference type="ChEBI" id="CHEBI:57560"/>
        <dbReference type="ChEBI" id="CHEBI:83139"/>
    </reaction>
</comment>
<protein>
    <recommendedName>
        <fullName evidence="6">Medium/long-chain acyl-CoA thioesterase YigI</fullName>
        <ecNumber evidence="5">3.1.2.20</ecNumber>
    </recommendedName>
</protein>
<evidence type="ECO:0000313" key="9">
    <source>
        <dbReference type="EMBL" id="MCE7508619.1"/>
    </source>
</evidence>
<reference evidence="9" key="1">
    <citation type="submission" date="2022-01" db="EMBL/GenBank/DDBJ databases">
        <authorList>
            <person name="Karlyshev A.V."/>
            <person name="Jaspars M."/>
        </authorList>
    </citation>
    <scope>NUCLEOTIDE SEQUENCE</scope>
    <source>
        <strain evidence="9">AGSA3-2</strain>
    </source>
</reference>
<dbReference type="CDD" id="cd03443">
    <property type="entry name" value="PaaI_thioesterase"/>
    <property type="match status" value="1"/>
</dbReference>
<evidence type="ECO:0000256" key="2">
    <source>
        <dbReference type="ARBA" id="ARBA00035880"/>
    </source>
</evidence>
<dbReference type="InterPro" id="IPR006683">
    <property type="entry name" value="Thioestr_dom"/>
</dbReference>
<dbReference type="Pfam" id="PF03061">
    <property type="entry name" value="4HBT"/>
    <property type="match status" value="1"/>
</dbReference>
<dbReference type="InterPro" id="IPR003736">
    <property type="entry name" value="PAAI_dom"/>
</dbReference>
<accession>A0A9Q3ZFW7</accession>
<name>A0A9Q3ZFW7_9GAMM</name>
<keyword evidence="10" id="KW-1185">Reference proteome</keyword>
<dbReference type="PANTHER" id="PTHR43240">
    <property type="entry name" value="1,4-DIHYDROXY-2-NAPHTHOYL-COA THIOESTERASE 1"/>
    <property type="match status" value="1"/>
</dbReference>
<comment type="caution">
    <text evidence="9">The sequence shown here is derived from an EMBL/GenBank/DDBJ whole genome shotgun (WGS) entry which is preliminary data.</text>
</comment>
<sequence>MHASLQQARQVLAEQAFSALLGTELLDYQRGKATLRLKVKDDLRQQYGFVHGGVLSYLADNALAFAGGTVLEPLVFSSEFKINYLRPAGGDTLLAEATVIHAGRNQAVVRCDIYDCREEQRKLCVAAQGTIVRSPPPAS</sequence>
<dbReference type="Gene3D" id="3.10.129.10">
    <property type="entry name" value="Hotdog Thioesterase"/>
    <property type="match status" value="1"/>
</dbReference>
<dbReference type="PANTHER" id="PTHR43240:SF20">
    <property type="entry name" value="MEDIUM_LONG-CHAIN ACYL-COA THIOESTERASE YIGI"/>
    <property type="match status" value="1"/>
</dbReference>
<dbReference type="EC" id="3.1.2.20" evidence="5"/>